<protein>
    <submittedName>
        <fullName evidence="2">Uncharacterized protein</fullName>
    </submittedName>
</protein>
<feature type="transmembrane region" description="Helical" evidence="1">
    <location>
        <begin position="6"/>
        <end position="29"/>
    </location>
</feature>
<sequence length="48" mass="5409">MICGVGLYGHSCVQFLIVLFVQVLPFSWLQRAGFRIFTYEACPPVCVV</sequence>
<proteinExistence type="predicted"/>
<name>A0A0A9AMW8_ARUDO</name>
<reference evidence="2" key="1">
    <citation type="submission" date="2014-09" db="EMBL/GenBank/DDBJ databases">
        <authorList>
            <person name="Magalhaes I.L.F."/>
            <person name="Oliveira U."/>
            <person name="Santos F.R."/>
            <person name="Vidigal T.H.D.A."/>
            <person name="Brescovit A.D."/>
            <person name="Santos A.J."/>
        </authorList>
    </citation>
    <scope>NUCLEOTIDE SEQUENCE</scope>
    <source>
        <tissue evidence="2">Shoot tissue taken approximately 20 cm above the soil surface</tissue>
    </source>
</reference>
<accession>A0A0A9AMW8</accession>
<evidence type="ECO:0000313" key="2">
    <source>
        <dbReference type="EMBL" id="JAD48437.1"/>
    </source>
</evidence>
<reference evidence="2" key="2">
    <citation type="journal article" date="2015" name="Data Brief">
        <title>Shoot transcriptome of the giant reed, Arundo donax.</title>
        <authorList>
            <person name="Barrero R.A."/>
            <person name="Guerrero F.D."/>
            <person name="Moolhuijzen P."/>
            <person name="Goolsby J.A."/>
            <person name="Tidwell J."/>
            <person name="Bellgard S.E."/>
            <person name="Bellgard M.I."/>
        </authorList>
    </citation>
    <scope>NUCLEOTIDE SEQUENCE</scope>
    <source>
        <tissue evidence="2">Shoot tissue taken approximately 20 cm above the soil surface</tissue>
    </source>
</reference>
<organism evidence="2">
    <name type="scientific">Arundo donax</name>
    <name type="common">Giant reed</name>
    <name type="synonym">Donax arundinaceus</name>
    <dbReference type="NCBI Taxonomy" id="35708"/>
    <lineage>
        <taxon>Eukaryota</taxon>
        <taxon>Viridiplantae</taxon>
        <taxon>Streptophyta</taxon>
        <taxon>Embryophyta</taxon>
        <taxon>Tracheophyta</taxon>
        <taxon>Spermatophyta</taxon>
        <taxon>Magnoliopsida</taxon>
        <taxon>Liliopsida</taxon>
        <taxon>Poales</taxon>
        <taxon>Poaceae</taxon>
        <taxon>PACMAD clade</taxon>
        <taxon>Arundinoideae</taxon>
        <taxon>Arundineae</taxon>
        <taxon>Arundo</taxon>
    </lineage>
</organism>
<evidence type="ECO:0000256" key="1">
    <source>
        <dbReference type="SAM" id="Phobius"/>
    </source>
</evidence>
<keyword evidence="1" id="KW-0812">Transmembrane</keyword>
<dbReference type="EMBL" id="GBRH01249458">
    <property type="protein sequence ID" value="JAD48437.1"/>
    <property type="molecule type" value="Transcribed_RNA"/>
</dbReference>
<keyword evidence="1" id="KW-0472">Membrane</keyword>
<keyword evidence="1" id="KW-1133">Transmembrane helix</keyword>
<dbReference type="AlphaFoldDB" id="A0A0A9AMW8"/>